<dbReference type="Proteomes" id="UP001239522">
    <property type="component" value="Chromosome"/>
</dbReference>
<reference evidence="2 3" key="1">
    <citation type="submission" date="2023-03" db="EMBL/GenBank/DDBJ databases">
        <title>Isolation and description of six Streptomyces strains from soil environments, able to metabolize different microbial glucans.</title>
        <authorList>
            <person name="Widen T."/>
            <person name="Larsbrink J."/>
        </authorList>
    </citation>
    <scope>NUCLEOTIDE SEQUENCE [LARGE SCALE GENOMIC DNA]</scope>
    <source>
        <strain evidence="2 3">Mut1</strain>
    </source>
</reference>
<protein>
    <recommendedName>
        <fullName evidence="4">Alpha/beta hydrolase</fullName>
    </recommendedName>
</protein>
<feature type="compositionally biased region" description="Basic and acidic residues" evidence="1">
    <location>
        <begin position="22"/>
        <end position="40"/>
    </location>
</feature>
<keyword evidence="3" id="KW-1185">Reference proteome</keyword>
<dbReference type="RefSeq" id="WP_306061305.1">
    <property type="nucleotide sequence ID" value="NZ_CP120997.1"/>
</dbReference>
<name>A0ABY9HUW9_9ACTN</name>
<accession>A0ABY9HUW9</accession>
<organism evidence="2 3">
    <name type="scientific">Streptomyces castrisilvae</name>
    <dbReference type="NCBI Taxonomy" id="3033811"/>
    <lineage>
        <taxon>Bacteria</taxon>
        <taxon>Bacillati</taxon>
        <taxon>Actinomycetota</taxon>
        <taxon>Actinomycetes</taxon>
        <taxon>Kitasatosporales</taxon>
        <taxon>Streptomycetaceae</taxon>
        <taxon>Streptomyces</taxon>
    </lineage>
</organism>
<evidence type="ECO:0008006" key="4">
    <source>
        <dbReference type="Google" id="ProtNLM"/>
    </source>
</evidence>
<proteinExistence type="predicted"/>
<evidence type="ECO:0000256" key="1">
    <source>
        <dbReference type="SAM" id="MobiDB-lite"/>
    </source>
</evidence>
<evidence type="ECO:0000313" key="2">
    <source>
        <dbReference type="EMBL" id="WLQ38362.1"/>
    </source>
</evidence>
<dbReference type="EMBL" id="CP120997">
    <property type="protein sequence ID" value="WLQ38362.1"/>
    <property type="molecule type" value="Genomic_DNA"/>
</dbReference>
<sequence>MKPDVKDPLPAPEVLGGGLAQAREDRDGQGCEPVTEDKTESLQYRFDGPEHLPILILGPSLGTTWHRL</sequence>
<gene>
    <name evidence="2" type="ORF">P8A18_29035</name>
</gene>
<evidence type="ECO:0000313" key="3">
    <source>
        <dbReference type="Proteomes" id="UP001239522"/>
    </source>
</evidence>
<feature type="region of interest" description="Disordered" evidence="1">
    <location>
        <begin position="1"/>
        <end position="40"/>
    </location>
</feature>